<evidence type="ECO:0000256" key="9">
    <source>
        <dbReference type="ARBA" id="ARBA00023136"/>
    </source>
</evidence>
<keyword evidence="4" id="KW-0808">Transferase</keyword>
<evidence type="ECO:0000256" key="4">
    <source>
        <dbReference type="ARBA" id="ARBA00022679"/>
    </source>
</evidence>
<dbReference type="InterPro" id="IPR038578">
    <property type="entry name" value="GT29-like_sf"/>
</dbReference>
<dbReference type="GO" id="GO:0097503">
    <property type="term" value="P:sialylation"/>
    <property type="evidence" value="ECO:0007669"/>
    <property type="project" value="TreeGrafter"/>
</dbReference>
<keyword evidence="5" id="KW-0812">Transmembrane</keyword>
<dbReference type="Proteomes" id="UP000504630">
    <property type="component" value="Chromosome 13"/>
</dbReference>
<dbReference type="InterPro" id="IPR051757">
    <property type="entry name" value="Beta-gal_alpha2-3_sialyltrans"/>
</dbReference>
<comment type="similarity">
    <text evidence="2">Belongs to the glycosyltransferase 29 family.</text>
</comment>
<evidence type="ECO:0000256" key="3">
    <source>
        <dbReference type="ARBA" id="ARBA00022676"/>
    </source>
</evidence>
<dbReference type="Gene3D" id="3.90.1480.20">
    <property type="entry name" value="Glycosyl transferase family 29"/>
    <property type="match status" value="1"/>
</dbReference>
<keyword evidence="9" id="KW-0472">Membrane</keyword>
<keyword evidence="11" id="KW-0325">Glycoprotein</keyword>
<dbReference type="FunFam" id="3.90.1480.20:FF:000015">
    <property type="entry name" value="Lactosylceramide alpha-2,3-sialyltransferase"/>
    <property type="match status" value="1"/>
</dbReference>
<gene>
    <name evidence="13" type="primary">LOC115017346</name>
</gene>
<keyword evidence="6" id="KW-0735">Signal-anchor</keyword>
<keyword evidence="8" id="KW-0333">Golgi apparatus</keyword>
<accession>A0A6J2QV16</accession>
<dbReference type="PANTHER" id="PTHR46032:SF6">
    <property type="entry name" value="CMP-N-ACETYLNEURAMINATE-BETA-GALACTOSAMIDE-ALPHA-2,3-SIALYLTRANSFERASE 1"/>
    <property type="match status" value="1"/>
</dbReference>
<dbReference type="Pfam" id="PF00777">
    <property type="entry name" value="Glyco_transf_29"/>
    <property type="match status" value="1"/>
</dbReference>
<organism evidence="12 13">
    <name type="scientific">Cottoperca gobio</name>
    <name type="common">Frogmouth</name>
    <name type="synonym">Aphritis gobio</name>
    <dbReference type="NCBI Taxonomy" id="56716"/>
    <lineage>
        <taxon>Eukaryota</taxon>
        <taxon>Metazoa</taxon>
        <taxon>Chordata</taxon>
        <taxon>Craniata</taxon>
        <taxon>Vertebrata</taxon>
        <taxon>Euteleostomi</taxon>
        <taxon>Actinopterygii</taxon>
        <taxon>Neopterygii</taxon>
        <taxon>Teleostei</taxon>
        <taxon>Neoteleostei</taxon>
        <taxon>Acanthomorphata</taxon>
        <taxon>Eupercaria</taxon>
        <taxon>Perciformes</taxon>
        <taxon>Notothenioidei</taxon>
        <taxon>Bovichtidae</taxon>
        <taxon>Cottoperca</taxon>
    </lineage>
</organism>
<dbReference type="InterPro" id="IPR001675">
    <property type="entry name" value="Glyco_trans_29"/>
</dbReference>
<name>A0A6J2QV16_COTGO</name>
<dbReference type="KEGG" id="cgob:115017346"/>
<dbReference type="AlphaFoldDB" id="A0A6J2QV16"/>
<evidence type="ECO:0000256" key="7">
    <source>
        <dbReference type="ARBA" id="ARBA00022989"/>
    </source>
</evidence>
<proteinExistence type="inferred from homology"/>
<keyword evidence="12" id="KW-1185">Reference proteome</keyword>
<evidence type="ECO:0000256" key="10">
    <source>
        <dbReference type="ARBA" id="ARBA00023157"/>
    </source>
</evidence>
<evidence type="ECO:0000256" key="5">
    <source>
        <dbReference type="ARBA" id="ARBA00022692"/>
    </source>
</evidence>
<evidence type="ECO:0000256" key="2">
    <source>
        <dbReference type="ARBA" id="ARBA00006003"/>
    </source>
</evidence>
<dbReference type="GO" id="GO:0000139">
    <property type="term" value="C:Golgi membrane"/>
    <property type="evidence" value="ECO:0007669"/>
    <property type="project" value="UniProtKB-SubCell"/>
</dbReference>
<dbReference type="PANTHER" id="PTHR46032">
    <property type="entry name" value="ALPHA-2,3-SIALYLTRANSFERASE ST3GAL I ISOFORM X1"/>
    <property type="match status" value="1"/>
</dbReference>
<comment type="subcellular location">
    <subcellularLocation>
        <location evidence="1">Golgi apparatus membrane</location>
        <topology evidence="1">Single-pass type II membrane protein</topology>
    </subcellularLocation>
</comment>
<keyword evidence="7" id="KW-1133">Transmembrane helix</keyword>
<dbReference type="OrthoDB" id="10264956at2759"/>
<sequence>MYSPVSFRINRGPTKGYEADVGTKTTHRVMYPESASHLDNATSLVLFPFKMKDFLWLIDAFKQGKNSAVNSKRRANKDLVMILNPALMKYVHDIWLEEKGHHPSSGFLTLALSMQICDEIDMLMAAMHLKYDDELARKKKTARQLLRPGSAREKGVTYNQMFYGK</sequence>
<evidence type="ECO:0000256" key="6">
    <source>
        <dbReference type="ARBA" id="ARBA00022968"/>
    </source>
</evidence>
<protein>
    <submittedName>
        <fullName evidence="13">CMP-N-acetylneuraminate-beta-galactosamide- alpha-2,3-sialyltransferase 1-like</fullName>
    </submittedName>
</protein>
<keyword evidence="10" id="KW-1015">Disulfide bond</keyword>
<evidence type="ECO:0000256" key="1">
    <source>
        <dbReference type="ARBA" id="ARBA00004323"/>
    </source>
</evidence>
<evidence type="ECO:0000313" key="12">
    <source>
        <dbReference type="Proteomes" id="UP000504630"/>
    </source>
</evidence>
<dbReference type="GeneID" id="115017346"/>
<dbReference type="RefSeq" id="XP_029301551.1">
    <property type="nucleotide sequence ID" value="XM_029445691.1"/>
</dbReference>
<evidence type="ECO:0000256" key="11">
    <source>
        <dbReference type="ARBA" id="ARBA00023180"/>
    </source>
</evidence>
<evidence type="ECO:0000256" key="8">
    <source>
        <dbReference type="ARBA" id="ARBA00023034"/>
    </source>
</evidence>
<evidence type="ECO:0000313" key="13">
    <source>
        <dbReference type="RefSeq" id="XP_029301551.1"/>
    </source>
</evidence>
<keyword evidence="3" id="KW-0328">Glycosyltransferase</keyword>
<dbReference type="GO" id="GO:0003836">
    <property type="term" value="F:beta-galactoside (CMP) alpha-2,3-sialyltransferase activity"/>
    <property type="evidence" value="ECO:0007669"/>
    <property type="project" value="TreeGrafter"/>
</dbReference>
<reference evidence="13" key="1">
    <citation type="submission" date="2025-08" db="UniProtKB">
        <authorList>
            <consortium name="RefSeq"/>
        </authorList>
    </citation>
    <scope>IDENTIFICATION</scope>
</reference>
<dbReference type="InParanoid" id="A0A6J2QV16"/>